<feature type="transmembrane region" description="Helical" evidence="5">
    <location>
        <begin position="167"/>
        <end position="188"/>
    </location>
</feature>
<dbReference type="InterPro" id="IPR013083">
    <property type="entry name" value="Znf_RING/FYVE/PHD"/>
</dbReference>
<feature type="transmembrane region" description="Helical" evidence="5">
    <location>
        <begin position="138"/>
        <end position="155"/>
    </location>
</feature>
<keyword evidence="5" id="KW-0812">Transmembrane</keyword>
<dbReference type="GO" id="GO:0005634">
    <property type="term" value="C:nucleus"/>
    <property type="evidence" value="ECO:0007669"/>
    <property type="project" value="TreeGrafter"/>
</dbReference>
<reference evidence="8 9" key="2">
    <citation type="submission" date="2024-05" db="EMBL/GenBank/DDBJ databases">
        <authorList>
            <person name="Chen Y."/>
            <person name="Shah S."/>
            <person name="Dougan E. K."/>
            <person name="Thang M."/>
            <person name="Chan C."/>
        </authorList>
    </citation>
    <scope>NUCLEOTIDE SEQUENCE [LARGE SCALE GENOMIC DNA]</scope>
</reference>
<comment type="caution">
    <text evidence="7">The sequence shown here is derived from an EMBL/GenBank/DDBJ whole genome shotgun (WGS) entry which is preliminary data.</text>
</comment>
<dbReference type="EMBL" id="CAMXCT020000209">
    <property type="protein sequence ID" value="CAL1128898.1"/>
    <property type="molecule type" value="Genomic_DNA"/>
</dbReference>
<evidence type="ECO:0000256" key="5">
    <source>
        <dbReference type="SAM" id="Phobius"/>
    </source>
</evidence>
<feature type="domain" description="RING-type" evidence="6">
    <location>
        <begin position="239"/>
        <end position="279"/>
    </location>
</feature>
<name>A0A9P1BLF8_9DINO</name>
<evidence type="ECO:0000313" key="9">
    <source>
        <dbReference type="Proteomes" id="UP001152797"/>
    </source>
</evidence>
<keyword evidence="5" id="KW-1133">Transmembrane helix</keyword>
<dbReference type="PROSITE" id="PS50089">
    <property type="entry name" value="ZF_RING_2"/>
    <property type="match status" value="1"/>
</dbReference>
<sequence>MPPVLRRLTRSVQRRMQSFFDGTNREADENPDPLLDVVQQYPIEAAWFIKVVMFYGSVSSLATIVPCGLFLLAFWEPCRLCNRPLRCWLALHCLLQLMQAPVRIVFYLRVREIQRLDGDIQECMRQLTQAPAWRTSKFVSIASYAWFVLGVVWLLNSTYCDSCPGLYRLSLGVVVASFLKLLMTLVVFNRCFPVRGEASLQAKPRGATQELIDSLPLFEFGVEEVEVRREGRRRSDSSCAVCLCEFEGAEQLRRLPCNHSFHQSCIDRWLRWNQVCPLCLRDVQAPADASLSRKLKEVKSD</sequence>
<reference evidence="7" key="1">
    <citation type="submission" date="2022-10" db="EMBL/GenBank/DDBJ databases">
        <authorList>
            <person name="Chen Y."/>
            <person name="Dougan E. K."/>
            <person name="Chan C."/>
            <person name="Rhodes N."/>
            <person name="Thang M."/>
        </authorList>
    </citation>
    <scope>NUCLEOTIDE SEQUENCE</scope>
</reference>
<dbReference type="Gene3D" id="3.30.40.10">
    <property type="entry name" value="Zinc/RING finger domain, C3HC4 (zinc finger)"/>
    <property type="match status" value="1"/>
</dbReference>
<dbReference type="GO" id="GO:0008270">
    <property type="term" value="F:zinc ion binding"/>
    <property type="evidence" value="ECO:0007669"/>
    <property type="project" value="UniProtKB-KW"/>
</dbReference>
<evidence type="ECO:0000256" key="1">
    <source>
        <dbReference type="ARBA" id="ARBA00022723"/>
    </source>
</evidence>
<dbReference type="InterPro" id="IPR001841">
    <property type="entry name" value="Znf_RING"/>
</dbReference>
<evidence type="ECO:0000256" key="3">
    <source>
        <dbReference type="ARBA" id="ARBA00022833"/>
    </source>
</evidence>
<dbReference type="Pfam" id="PF13639">
    <property type="entry name" value="zf-RING_2"/>
    <property type="match status" value="1"/>
</dbReference>
<protein>
    <submittedName>
        <fullName evidence="8">E3 ubiquitin-protein ligase RNF38</fullName>
    </submittedName>
</protein>
<gene>
    <name evidence="7" type="ORF">C1SCF055_LOCUS3826</name>
</gene>
<evidence type="ECO:0000313" key="7">
    <source>
        <dbReference type="EMBL" id="CAI3975523.1"/>
    </source>
</evidence>
<dbReference type="SUPFAM" id="SSF57850">
    <property type="entry name" value="RING/U-box"/>
    <property type="match status" value="1"/>
</dbReference>
<keyword evidence="5" id="KW-0472">Membrane</keyword>
<feature type="transmembrane region" description="Helical" evidence="5">
    <location>
        <begin position="52"/>
        <end position="75"/>
    </location>
</feature>
<evidence type="ECO:0000259" key="6">
    <source>
        <dbReference type="PROSITE" id="PS50089"/>
    </source>
</evidence>
<keyword evidence="9" id="KW-1185">Reference proteome</keyword>
<organism evidence="7">
    <name type="scientific">Cladocopium goreaui</name>
    <dbReference type="NCBI Taxonomy" id="2562237"/>
    <lineage>
        <taxon>Eukaryota</taxon>
        <taxon>Sar</taxon>
        <taxon>Alveolata</taxon>
        <taxon>Dinophyceae</taxon>
        <taxon>Suessiales</taxon>
        <taxon>Symbiodiniaceae</taxon>
        <taxon>Cladocopium</taxon>
    </lineage>
</organism>
<feature type="transmembrane region" description="Helical" evidence="5">
    <location>
        <begin position="87"/>
        <end position="108"/>
    </location>
</feature>
<dbReference type="GO" id="GO:0061630">
    <property type="term" value="F:ubiquitin protein ligase activity"/>
    <property type="evidence" value="ECO:0007669"/>
    <property type="project" value="TreeGrafter"/>
</dbReference>
<accession>A0A9P1BLF8</accession>
<dbReference type="GO" id="GO:0006511">
    <property type="term" value="P:ubiquitin-dependent protein catabolic process"/>
    <property type="evidence" value="ECO:0007669"/>
    <property type="project" value="TreeGrafter"/>
</dbReference>
<keyword evidence="1" id="KW-0479">Metal-binding</keyword>
<keyword evidence="2 4" id="KW-0863">Zinc-finger</keyword>
<dbReference type="EMBL" id="CAMXCT030000209">
    <property type="protein sequence ID" value="CAL4762835.1"/>
    <property type="molecule type" value="Genomic_DNA"/>
</dbReference>
<proteinExistence type="predicted"/>
<keyword evidence="3" id="KW-0862">Zinc</keyword>
<dbReference type="PANTHER" id="PTHR45931:SF3">
    <property type="entry name" value="RING ZINC FINGER-CONTAINING PROTEIN"/>
    <property type="match status" value="1"/>
</dbReference>
<dbReference type="Proteomes" id="UP001152797">
    <property type="component" value="Unassembled WGS sequence"/>
</dbReference>
<dbReference type="InterPro" id="IPR051834">
    <property type="entry name" value="RING_finger_E3_ligase"/>
</dbReference>
<dbReference type="AlphaFoldDB" id="A0A9P1BLF8"/>
<evidence type="ECO:0000256" key="2">
    <source>
        <dbReference type="ARBA" id="ARBA00022771"/>
    </source>
</evidence>
<dbReference type="OrthoDB" id="1302410at2759"/>
<evidence type="ECO:0000256" key="4">
    <source>
        <dbReference type="PROSITE-ProRule" id="PRU00175"/>
    </source>
</evidence>
<dbReference type="PANTHER" id="PTHR45931">
    <property type="entry name" value="SI:CH211-59O9.10"/>
    <property type="match status" value="1"/>
</dbReference>
<evidence type="ECO:0000313" key="8">
    <source>
        <dbReference type="EMBL" id="CAL4762835.1"/>
    </source>
</evidence>
<dbReference type="SMART" id="SM00184">
    <property type="entry name" value="RING"/>
    <property type="match status" value="1"/>
</dbReference>
<dbReference type="EMBL" id="CAMXCT010000209">
    <property type="protein sequence ID" value="CAI3975523.1"/>
    <property type="molecule type" value="Genomic_DNA"/>
</dbReference>